<reference evidence="3" key="1">
    <citation type="journal article" date="2023" name="G3 (Bethesda)">
        <title>Whole genome assemblies of Zophobas morio and Tenebrio molitor.</title>
        <authorList>
            <person name="Kaur S."/>
            <person name="Stinson S.A."/>
            <person name="diCenzo G.C."/>
        </authorList>
    </citation>
    <scope>NUCLEOTIDE SEQUENCE</scope>
    <source>
        <strain evidence="3">QUZm001</strain>
    </source>
</reference>
<dbReference type="Proteomes" id="UP001168821">
    <property type="component" value="Unassembled WGS sequence"/>
</dbReference>
<dbReference type="EMBL" id="JALNTZ010000004">
    <property type="protein sequence ID" value="KAJ3655136.1"/>
    <property type="molecule type" value="Genomic_DNA"/>
</dbReference>
<feature type="domain" description="TTF-type" evidence="2">
    <location>
        <begin position="84"/>
        <end position="172"/>
    </location>
</feature>
<gene>
    <name evidence="3" type="ORF">Zmor_014275</name>
</gene>
<keyword evidence="4" id="KW-1185">Reference proteome</keyword>
<sequence length="296" mass="33992">MANGNNLTSCNSSILSSSAPSTSGTGISLNTNIREVVNNNDDVVNFLLETKFSRLNYDDKLFIVKLKPRPQMKNLIMKNKGSRGNRGFNNNWYDKYNWLTGSEKRNKLYCWSCLLFSETKQSPWTSGYDDLKHLSESLQKHGNSEQHTHASLKFKLFGKNNIQDSIDSAHVQSILKHNELVKENREIITRLIDMIIYLATQEQAFRGHNESRDSLNQGNFRELASLLSKYDNKFKVFLDESSVFTGLSKTIQNELIESINKVISEIIENEIKMSPFFSWQVDETTDIKVIADLKYL</sequence>
<proteinExistence type="predicted"/>
<dbReference type="PANTHER" id="PTHR45749">
    <property type="match status" value="1"/>
</dbReference>
<organism evidence="3 4">
    <name type="scientific">Zophobas morio</name>
    <dbReference type="NCBI Taxonomy" id="2755281"/>
    <lineage>
        <taxon>Eukaryota</taxon>
        <taxon>Metazoa</taxon>
        <taxon>Ecdysozoa</taxon>
        <taxon>Arthropoda</taxon>
        <taxon>Hexapoda</taxon>
        <taxon>Insecta</taxon>
        <taxon>Pterygota</taxon>
        <taxon>Neoptera</taxon>
        <taxon>Endopterygota</taxon>
        <taxon>Coleoptera</taxon>
        <taxon>Polyphaga</taxon>
        <taxon>Cucujiformia</taxon>
        <taxon>Tenebrionidae</taxon>
        <taxon>Zophobas</taxon>
    </lineage>
</organism>
<evidence type="ECO:0000313" key="4">
    <source>
        <dbReference type="Proteomes" id="UP001168821"/>
    </source>
</evidence>
<feature type="region of interest" description="Disordered" evidence="1">
    <location>
        <begin position="1"/>
        <end position="24"/>
    </location>
</feature>
<dbReference type="PANTHER" id="PTHR45749:SF28">
    <property type="entry name" value="ZINC FINGER MYM-TYPE PROTEIN 1-LIKE-RELATED"/>
    <property type="match status" value="1"/>
</dbReference>
<dbReference type="SMART" id="SM00597">
    <property type="entry name" value="ZnF_TTF"/>
    <property type="match status" value="1"/>
</dbReference>
<dbReference type="InterPro" id="IPR006580">
    <property type="entry name" value="Znf_TTF"/>
</dbReference>
<accession>A0AA38IJB5</accession>
<dbReference type="AlphaFoldDB" id="A0AA38IJB5"/>
<evidence type="ECO:0000259" key="2">
    <source>
        <dbReference type="SMART" id="SM00597"/>
    </source>
</evidence>
<protein>
    <recommendedName>
        <fullName evidence="2">TTF-type domain-containing protein</fullName>
    </recommendedName>
</protein>
<name>A0AA38IJB5_9CUCU</name>
<evidence type="ECO:0000313" key="3">
    <source>
        <dbReference type="EMBL" id="KAJ3655136.1"/>
    </source>
</evidence>
<evidence type="ECO:0000256" key="1">
    <source>
        <dbReference type="SAM" id="MobiDB-lite"/>
    </source>
</evidence>
<comment type="caution">
    <text evidence="3">The sequence shown here is derived from an EMBL/GenBank/DDBJ whole genome shotgun (WGS) entry which is preliminary data.</text>
</comment>